<sequence>MSTPVAVLAVIDRESERAGGDSYSDGRDLIEVRAAVAELIEAGAELHKAGRRIQSAYRRGEVPGEAIRDEFGKAQRRFAEALSRVGGSK</sequence>
<protein>
    <submittedName>
        <fullName evidence="1">Uncharacterized protein</fullName>
    </submittedName>
</protein>
<name>A0A4V2HFE2_9GAMM</name>
<gene>
    <name evidence="1" type="ORF">EA656_00540</name>
</gene>
<evidence type="ECO:0000313" key="1">
    <source>
        <dbReference type="EMBL" id="TAA37201.1"/>
    </source>
</evidence>
<comment type="caution">
    <text evidence="1">The sequence shown here is derived from an EMBL/GenBank/DDBJ whole genome shotgun (WGS) entry which is preliminary data.</text>
</comment>
<organism evidence="1 2">
    <name type="scientific">Pseudoxanthomonas winnipegensis</name>
    <dbReference type="NCBI Taxonomy" id="2480810"/>
    <lineage>
        <taxon>Bacteria</taxon>
        <taxon>Pseudomonadati</taxon>
        <taxon>Pseudomonadota</taxon>
        <taxon>Gammaproteobacteria</taxon>
        <taxon>Lysobacterales</taxon>
        <taxon>Lysobacteraceae</taxon>
        <taxon>Pseudoxanthomonas</taxon>
    </lineage>
</organism>
<dbReference type="AlphaFoldDB" id="A0A4V2HFE2"/>
<proteinExistence type="predicted"/>
<dbReference type="EMBL" id="SHMF01000001">
    <property type="protein sequence ID" value="TAA37201.1"/>
    <property type="molecule type" value="Genomic_DNA"/>
</dbReference>
<accession>A0A4V2HFE2</accession>
<dbReference type="Proteomes" id="UP000292087">
    <property type="component" value="Unassembled WGS sequence"/>
</dbReference>
<evidence type="ECO:0000313" key="2">
    <source>
        <dbReference type="Proteomes" id="UP000292087"/>
    </source>
</evidence>
<reference evidence="1 2" key="1">
    <citation type="submission" date="2019-02" db="EMBL/GenBank/DDBJ databases">
        <title>WGS of Pseudoxanthomonas species novum from clinical isolates.</title>
        <authorList>
            <person name="Bernier A.-M."/>
            <person name="Bernard K."/>
            <person name="Vachon A."/>
        </authorList>
    </citation>
    <scope>NUCLEOTIDE SEQUENCE [LARGE SCALE GENOMIC DNA]</scope>
    <source>
        <strain evidence="1 2">NML140781</strain>
    </source>
</reference>
<dbReference type="RefSeq" id="WP_130522234.1">
    <property type="nucleotide sequence ID" value="NZ_SHLZ01000001.1"/>
</dbReference>